<dbReference type="InterPro" id="IPR041685">
    <property type="entry name" value="AAA_GajA/Old/RecF-like"/>
</dbReference>
<keyword evidence="6" id="KW-1185">Reference proteome</keyword>
<proteinExistence type="predicted"/>
<dbReference type="PIRSF" id="PIRSF034888">
    <property type="entry name" value="P-loop_UCP034888"/>
    <property type="match status" value="1"/>
</dbReference>
<dbReference type="STRING" id="56107.Cylst_3908"/>
<dbReference type="InterPro" id="IPR022532">
    <property type="entry name" value="DUF3696"/>
</dbReference>
<protein>
    <recommendedName>
        <fullName evidence="7">ATPase</fullName>
    </recommendedName>
</protein>
<dbReference type="RefSeq" id="WP_015209264.1">
    <property type="nucleotide sequence ID" value="NC_019757.1"/>
</dbReference>
<feature type="domain" description="ATPase AAA-type core" evidence="4">
    <location>
        <begin position="216"/>
        <end position="331"/>
    </location>
</feature>
<feature type="domain" description="Endonuclease GajA/Old nuclease/RecF-like AAA" evidence="3">
    <location>
        <begin position="1"/>
        <end position="62"/>
    </location>
</feature>
<organism evidence="5 6">
    <name type="scientific">Cylindrospermum stagnale PCC 7417</name>
    <dbReference type="NCBI Taxonomy" id="56107"/>
    <lineage>
        <taxon>Bacteria</taxon>
        <taxon>Bacillati</taxon>
        <taxon>Cyanobacteriota</taxon>
        <taxon>Cyanophyceae</taxon>
        <taxon>Nostocales</taxon>
        <taxon>Nostocaceae</taxon>
        <taxon>Cylindrospermum</taxon>
    </lineage>
</organism>
<dbReference type="GO" id="GO:0005524">
    <property type="term" value="F:ATP binding"/>
    <property type="evidence" value="ECO:0007669"/>
    <property type="project" value="InterPro"/>
</dbReference>
<dbReference type="InterPro" id="IPR027417">
    <property type="entry name" value="P-loop_NTPase"/>
</dbReference>
<accession>K9X1U9</accession>
<dbReference type="Pfam" id="PF13304">
    <property type="entry name" value="AAA_21"/>
    <property type="match status" value="1"/>
</dbReference>
<dbReference type="Proteomes" id="UP000010475">
    <property type="component" value="Chromosome"/>
</dbReference>
<evidence type="ECO:0008006" key="7">
    <source>
        <dbReference type="Google" id="ProtNLM"/>
    </source>
</evidence>
<dbReference type="InterPro" id="IPR014592">
    <property type="entry name" value="P-loop_UCP034888"/>
</dbReference>
<evidence type="ECO:0000259" key="3">
    <source>
        <dbReference type="Pfam" id="PF13175"/>
    </source>
</evidence>
<sequence length="401" mass="45875">MIHSLHLKNFKPFEDQLLEFRPLTLLSGLNGMGKSSVLQSLLLLRQSYQQRLLQTKRLALNGDLVRIGTAKDALFEWAKEEIISFELLVDRQERKTWMWRFRYDEQADVLRSDTAPITKELHEFSLFGDFFHYLQAERLGPRNVFEMSDYLVRQHFQIGTRGEYTAHFLNVFGNSRINTVGLDHGVSQKVPKAFERPKQGERSKLSHPKSDSDSEKLQYQVKAWMEEISPGTIIHLNAITSVDLMSLQYSFDMGKEFSNPYRATNVGFGITYTLPIIVAVLASPPGTLILVENPEAHLHPRGQAKMGELLALAASCGIQVVIETHSDHVLNGIRLAVHGGKLKPEDVQLHYFQRQEKQGQAFTKVISPRIYRDGRIDRWPDGFFDEWEKSLDALLEPVEGD</sequence>
<dbReference type="GO" id="GO:0016887">
    <property type="term" value="F:ATP hydrolysis activity"/>
    <property type="evidence" value="ECO:0007669"/>
    <property type="project" value="InterPro"/>
</dbReference>
<dbReference type="SUPFAM" id="SSF52540">
    <property type="entry name" value="P-loop containing nucleoside triphosphate hydrolases"/>
    <property type="match status" value="1"/>
</dbReference>
<dbReference type="KEGG" id="csg:Cylst_3908"/>
<evidence type="ECO:0000259" key="2">
    <source>
        <dbReference type="Pfam" id="PF12476"/>
    </source>
</evidence>
<dbReference type="Pfam" id="PF12476">
    <property type="entry name" value="DUF3696"/>
    <property type="match status" value="1"/>
</dbReference>
<dbReference type="PANTHER" id="PTHR43581">
    <property type="entry name" value="ATP/GTP PHOSPHATASE"/>
    <property type="match status" value="1"/>
</dbReference>
<dbReference type="PANTHER" id="PTHR43581:SF2">
    <property type="entry name" value="EXCINUCLEASE ATPASE SUBUNIT"/>
    <property type="match status" value="1"/>
</dbReference>
<feature type="region of interest" description="Disordered" evidence="1">
    <location>
        <begin position="192"/>
        <end position="214"/>
    </location>
</feature>
<feature type="domain" description="DUF3696" evidence="2">
    <location>
        <begin position="342"/>
        <end position="394"/>
    </location>
</feature>
<dbReference type="Pfam" id="PF13175">
    <property type="entry name" value="AAA_15"/>
    <property type="match status" value="1"/>
</dbReference>
<gene>
    <name evidence="5" type="ORF">Cylst_3908</name>
</gene>
<reference evidence="5 6" key="1">
    <citation type="submission" date="2012-06" db="EMBL/GenBank/DDBJ databases">
        <title>Finished chromosome of genome of Cylindrospermum stagnale PCC 7417.</title>
        <authorList>
            <consortium name="US DOE Joint Genome Institute"/>
            <person name="Gugger M."/>
            <person name="Coursin T."/>
            <person name="Rippka R."/>
            <person name="Tandeau De Marsac N."/>
            <person name="Huntemann M."/>
            <person name="Wei C.-L."/>
            <person name="Han J."/>
            <person name="Detter J.C."/>
            <person name="Han C."/>
            <person name="Tapia R."/>
            <person name="Chen A."/>
            <person name="Kyrpides N."/>
            <person name="Mavromatis K."/>
            <person name="Markowitz V."/>
            <person name="Szeto E."/>
            <person name="Ivanova N."/>
            <person name="Pagani I."/>
            <person name="Pati A."/>
            <person name="Goodwin L."/>
            <person name="Nordberg H.P."/>
            <person name="Cantor M.N."/>
            <person name="Hua S.X."/>
            <person name="Woyke T."/>
            <person name="Kerfeld C.A."/>
        </authorList>
    </citation>
    <scope>NUCLEOTIDE SEQUENCE [LARGE SCALE GENOMIC DNA]</scope>
    <source>
        <strain evidence="5 6">PCC 7417</strain>
    </source>
</reference>
<dbReference type="PATRIC" id="fig|56107.3.peg.4291"/>
<dbReference type="OrthoDB" id="308933at2"/>
<evidence type="ECO:0000313" key="5">
    <source>
        <dbReference type="EMBL" id="AFZ26021.1"/>
    </source>
</evidence>
<dbReference type="InterPro" id="IPR003959">
    <property type="entry name" value="ATPase_AAA_core"/>
</dbReference>
<evidence type="ECO:0000256" key="1">
    <source>
        <dbReference type="SAM" id="MobiDB-lite"/>
    </source>
</evidence>
<dbReference type="InterPro" id="IPR051396">
    <property type="entry name" value="Bact_Antivir_Def_Nuclease"/>
</dbReference>
<dbReference type="Gene3D" id="3.40.50.300">
    <property type="entry name" value="P-loop containing nucleotide triphosphate hydrolases"/>
    <property type="match status" value="1"/>
</dbReference>
<evidence type="ECO:0000313" key="6">
    <source>
        <dbReference type="Proteomes" id="UP000010475"/>
    </source>
</evidence>
<dbReference type="EMBL" id="CP003642">
    <property type="protein sequence ID" value="AFZ26021.1"/>
    <property type="molecule type" value="Genomic_DNA"/>
</dbReference>
<name>K9X1U9_9NOST</name>
<dbReference type="HOGENOM" id="CLU_032548_0_0_3"/>
<evidence type="ECO:0000259" key="4">
    <source>
        <dbReference type="Pfam" id="PF13304"/>
    </source>
</evidence>
<dbReference type="eggNOG" id="COG4938">
    <property type="taxonomic scope" value="Bacteria"/>
</dbReference>
<dbReference type="AlphaFoldDB" id="K9X1U9"/>